<evidence type="ECO:0000256" key="1">
    <source>
        <dbReference type="ARBA" id="ARBA00007905"/>
    </source>
</evidence>
<dbReference type="PIRSF" id="PIRSF000097">
    <property type="entry name" value="AKR"/>
    <property type="match status" value="1"/>
</dbReference>
<dbReference type="PANTHER" id="PTHR43827">
    <property type="entry name" value="2,5-DIKETO-D-GLUCONIC ACID REDUCTASE"/>
    <property type="match status" value="1"/>
</dbReference>
<evidence type="ECO:0000259" key="7">
    <source>
        <dbReference type="Pfam" id="PF00248"/>
    </source>
</evidence>
<comment type="caution">
    <text evidence="8">The sequence shown here is derived from an EMBL/GenBank/DDBJ whole genome shotgun (WGS) entry which is preliminary data.</text>
</comment>
<dbReference type="InterPro" id="IPR036812">
    <property type="entry name" value="NAD(P)_OxRdtase_dom_sf"/>
</dbReference>
<organism evidence="8 9">
    <name type="scientific">Lentinula aciculospora</name>
    <dbReference type="NCBI Taxonomy" id="153920"/>
    <lineage>
        <taxon>Eukaryota</taxon>
        <taxon>Fungi</taxon>
        <taxon>Dikarya</taxon>
        <taxon>Basidiomycota</taxon>
        <taxon>Agaricomycotina</taxon>
        <taxon>Agaricomycetes</taxon>
        <taxon>Agaricomycetidae</taxon>
        <taxon>Agaricales</taxon>
        <taxon>Marasmiineae</taxon>
        <taxon>Omphalotaceae</taxon>
        <taxon>Lentinula</taxon>
    </lineage>
</organism>
<evidence type="ECO:0000256" key="2">
    <source>
        <dbReference type="ARBA" id="ARBA00022857"/>
    </source>
</evidence>
<name>A0A9W9AU47_9AGAR</name>
<feature type="domain" description="NADP-dependent oxidoreductase" evidence="7">
    <location>
        <begin position="38"/>
        <end position="207"/>
    </location>
</feature>
<keyword evidence="3" id="KW-0560">Oxidoreductase</keyword>
<evidence type="ECO:0000256" key="4">
    <source>
        <dbReference type="PIRSR" id="PIRSR000097-1"/>
    </source>
</evidence>
<keyword evidence="2" id="KW-0521">NADP</keyword>
<sequence length="319" mass="34955">MSRTVQTFNLASGVKIPWLAWGNGSGEARKVPVQAGLAALKAGIRHIDTAQNYLNEGAAAESVAKSGLSKDEIFVTSKLSGRKADSDPTAEGYTVPVDEVRPAIQESIKKLGFVPDLFLIHNPHVVTRADLKKTWQVLEEMKDAGELKEIGVSNFRPQDLELVLEGAKYKPAVNQIEYHPYTLAHLEPVLAIQAKHGILTESYGPLTPLLRHPTGGPLKPVLTKIAKRVSESNPSLPLPVDEFVILLLWTRAKGVVAVTASGNEKRIKLLAEISYLPEDLLTKEEVQEIMSVGKTVHFRHYSEHMEKDFALPNLPDGTG</sequence>
<dbReference type="PANTHER" id="PTHR43827:SF3">
    <property type="entry name" value="NADP-DEPENDENT OXIDOREDUCTASE DOMAIN-CONTAINING PROTEIN"/>
    <property type="match status" value="1"/>
</dbReference>
<evidence type="ECO:0000256" key="5">
    <source>
        <dbReference type="PIRSR" id="PIRSR000097-2"/>
    </source>
</evidence>
<proteinExistence type="inferred from homology"/>
<accession>A0A9W9AU47</accession>
<dbReference type="AlphaFoldDB" id="A0A9W9AU47"/>
<dbReference type="PRINTS" id="PR00069">
    <property type="entry name" value="ALDKETRDTASE"/>
</dbReference>
<dbReference type="EMBL" id="JAOTPV010000001">
    <property type="protein sequence ID" value="KAJ4490575.1"/>
    <property type="molecule type" value="Genomic_DNA"/>
</dbReference>
<feature type="site" description="Lowers pKa of active site Tyr" evidence="6">
    <location>
        <position position="78"/>
    </location>
</feature>
<comment type="similarity">
    <text evidence="1">Belongs to the aldo/keto reductase family.</text>
</comment>
<evidence type="ECO:0000256" key="6">
    <source>
        <dbReference type="PIRSR" id="PIRSR000097-3"/>
    </source>
</evidence>
<dbReference type="InterPro" id="IPR023210">
    <property type="entry name" value="NADP_OxRdtase_dom"/>
</dbReference>
<feature type="active site" description="Proton donor" evidence="4">
    <location>
        <position position="53"/>
    </location>
</feature>
<dbReference type="Pfam" id="PF00248">
    <property type="entry name" value="Aldo_ket_red"/>
    <property type="match status" value="1"/>
</dbReference>
<dbReference type="Gene3D" id="3.20.20.100">
    <property type="entry name" value="NADP-dependent oxidoreductase domain"/>
    <property type="match status" value="1"/>
</dbReference>
<dbReference type="InterPro" id="IPR020471">
    <property type="entry name" value="AKR"/>
</dbReference>
<dbReference type="Proteomes" id="UP001150266">
    <property type="component" value="Unassembled WGS sequence"/>
</dbReference>
<reference evidence="8" key="1">
    <citation type="submission" date="2022-08" db="EMBL/GenBank/DDBJ databases">
        <title>A Global Phylogenomic Analysis of the Shiitake Genus Lentinula.</title>
        <authorList>
            <consortium name="DOE Joint Genome Institute"/>
            <person name="Sierra-Patev S."/>
            <person name="Min B."/>
            <person name="Naranjo-Ortiz M."/>
            <person name="Looney B."/>
            <person name="Konkel Z."/>
            <person name="Slot J.C."/>
            <person name="Sakamoto Y."/>
            <person name="Steenwyk J.L."/>
            <person name="Rokas A."/>
            <person name="Carro J."/>
            <person name="Camarero S."/>
            <person name="Ferreira P."/>
            <person name="Molpeceres G."/>
            <person name="Ruiz-Duenas F.J."/>
            <person name="Serrano A."/>
            <person name="Henrissat B."/>
            <person name="Drula E."/>
            <person name="Hughes K.W."/>
            <person name="Mata J.L."/>
            <person name="Ishikawa N.K."/>
            <person name="Vargas-Isla R."/>
            <person name="Ushijima S."/>
            <person name="Smith C.A."/>
            <person name="Ahrendt S."/>
            <person name="Andreopoulos W."/>
            <person name="He G."/>
            <person name="Labutti K."/>
            <person name="Lipzen A."/>
            <person name="Ng V."/>
            <person name="Riley R."/>
            <person name="Sandor L."/>
            <person name="Barry K."/>
            <person name="Martinez A.T."/>
            <person name="Xiao Y."/>
            <person name="Gibbons J.G."/>
            <person name="Terashima K."/>
            <person name="Grigoriev I.V."/>
            <person name="Hibbett D.S."/>
        </authorList>
    </citation>
    <scope>NUCLEOTIDE SEQUENCE</scope>
    <source>
        <strain evidence="8">JLM2183</strain>
    </source>
</reference>
<evidence type="ECO:0000313" key="8">
    <source>
        <dbReference type="EMBL" id="KAJ4490575.1"/>
    </source>
</evidence>
<dbReference type="GO" id="GO:0016616">
    <property type="term" value="F:oxidoreductase activity, acting on the CH-OH group of donors, NAD or NADP as acceptor"/>
    <property type="evidence" value="ECO:0007669"/>
    <property type="project" value="UniProtKB-ARBA"/>
</dbReference>
<evidence type="ECO:0000313" key="9">
    <source>
        <dbReference type="Proteomes" id="UP001150266"/>
    </source>
</evidence>
<dbReference type="SUPFAM" id="SSF51430">
    <property type="entry name" value="NAD(P)-linked oxidoreductase"/>
    <property type="match status" value="1"/>
</dbReference>
<protein>
    <submittedName>
        <fullName evidence="8">NADP-dependent oxidoreductase domain-containing protein</fullName>
    </submittedName>
</protein>
<keyword evidence="9" id="KW-1185">Reference proteome</keyword>
<feature type="binding site" evidence="5">
    <location>
        <position position="121"/>
    </location>
    <ligand>
        <name>substrate</name>
    </ligand>
</feature>
<dbReference type="OrthoDB" id="416253at2759"/>
<gene>
    <name evidence="8" type="ORF">J3R30DRAFT_104527</name>
</gene>
<evidence type="ECO:0000256" key="3">
    <source>
        <dbReference type="ARBA" id="ARBA00023002"/>
    </source>
</evidence>